<name>D7MFG7_ARALL</name>
<sequence>MEISNRIRRLFLSLHQNSTSWLLWCCRRKEELIRFYGCETWDLPESIGSIIPQVRLFYSNGLVLIRGYHRHCFVGNPVLQQWVKIPPSPNDSSRVYCLVTRVDDDGDVLSFKVVWYASLLTTNNNLSCTLSVLLYSSETGLWTSKIIHCPHQITSLTDYVTVNGTNYYSNLSQPGVLVAHDFYSESDQFRVIPLPDHPNHSDDGDLKRRALTTSEGFMMCMRTLAQKEETVIKVWRLNNDDSWQLLWKVFDNGFFNTEEEA</sequence>
<dbReference type="AlphaFoldDB" id="D7MFG7"/>
<proteinExistence type="predicted"/>
<gene>
    <name evidence="2" type="ORF">ARALYDRAFT_914587</name>
</gene>
<dbReference type="Pfam" id="PF24750">
    <property type="entry name" value="b-prop_At3g26010-like"/>
    <property type="match status" value="1"/>
</dbReference>
<dbReference type="InterPro" id="IPR055290">
    <property type="entry name" value="At3g26010-like"/>
</dbReference>
<protein>
    <recommendedName>
        <fullName evidence="1">F-box protein At3g26010-like beta-propeller domain-containing protein</fullName>
    </recommendedName>
</protein>
<evidence type="ECO:0000259" key="1">
    <source>
        <dbReference type="Pfam" id="PF24750"/>
    </source>
</evidence>
<dbReference type="PANTHER" id="PTHR35546">
    <property type="entry name" value="F-BOX PROTEIN INTERACTION DOMAIN PROTEIN-RELATED"/>
    <property type="match status" value="1"/>
</dbReference>
<feature type="domain" description="F-box protein At3g26010-like beta-propeller" evidence="1">
    <location>
        <begin position="20"/>
        <end position="249"/>
    </location>
</feature>
<dbReference type="InterPro" id="IPR056592">
    <property type="entry name" value="Beta-prop_At3g26010-like"/>
</dbReference>
<dbReference type="STRING" id="81972.D7MFG7"/>
<accession>D7MFG7</accession>
<evidence type="ECO:0000313" key="3">
    <source>
        <dbReference type="Proteomes" id="UP000008694"/>
    </source>
</evidence>
<evidence type="ECO:0000313" key="2">
    <source>
        <dbReference type="EMBL" id="EFH46178.1"/>
    </source>
</evidence>
<dbReference type="EMBL" id="GL348719">
    <property type="protein sequence ID" value="EFH46178.1"/>
    <property type="molecule type" value="Genomic_DNA"/>
</dbReference>
<dbReference type="Proteomes" id="UP000008694">
    <property type="component" value="Unassembled WGS sequence"/>
</dbReference>
<organism evidence="3">
    <name type="scientific">Arabidopsis lyrata subsp. lyrata</name>
    <name type="common">Lyre-leaved rock-cress</name>
    <dbReference type="NCBI Taxonomy" id="81972"/>
    <lineage>
        <taxon>Eukaryota</taxon>
        <taxon>Viridiplantae</taxon>
        <taxon>Streptophyta</taxon>
        <taxon>Embryophyta</taxon>
        <taxon>Tracheophyta</taxon>
        <taxon>Spermatophyta</taxon>
        <taxon>Magnoliopsida</taxon>
        <taxon>eudicotyledons</taxon>
        <taxon>Gunneridae</taxon>
        <taxon>Pentapetalae</taxon>
        <taxon>rosids</taxon>
        <taxon>malvids</taxon>
        <taxon>Brassicales</taxon>
        <taxon>Brassicaceae</taxon>
        <taxon>Camelineae</taxon>
        <taxon>Arabidopsis</taxon>
    </lineage>
</organism>
<dbReference type="Gramene" id="scaffold_702329.1">
    <property type="protein sequence ID" value="scaffold_702329.1"/>
    <property type="gene ID" value="scaffold_702329.1"/>
</dbReference>
<reference evidence="3" key="1">
    <citation type="journal article" date="2011" name="Nat. Genet.">
        <title>The Arabidopsis lyrata genome sequence and the basis of rapid genome size change.</title>
        <authorList>
            <person name="Hu T.T."/>
            <person name="Pattyn P."/>
            <person name="Bakker E.G."/>
            <person name="Cao J."/>
            <person name="Cheng J.-F."/>
            <person name="Clark R.M."/>
            <person name="Fahlgren N."/>
            <person name="Fawcett J.A."/>
            <person name="Grimwood J."/>
            <person name="Gundlach H."/>
            <person name="Haberer G."/>
            <person name="Hollister J.D."/>
            <person name="Ossowski S."/>
            <person name="Ottilar R.P."/>
            <person name="Salamov A.A."/>
            <person name="Schneeberger K."/>
            <person name="Spannagl M."/>
            <person name="Wang X."/>
            <person name="Yang L."/>
            <person name="Nasrallah M.E."/>
            <person name="Bergelson J."/>
            <person name="Carrington J.C."/>
            <person name="Gaut B.S."/>
            <person name="Schmutz J."/>
            <person name="Mayer K.F.X."/>
            <person name="Van de Peer Y."/>
            <person name="Grigoriev I.V."/>
            <person name="Nordborg M."/>
            <person name="Weigel D."/>
            <person name="Guo Y.-L."/>
        </authorList>
    </citation>
    <scope>NUCLEOTIDE SEQUENCE [LARGE SCALE GENOMIC DNA]</scope>
    <source>
        <strain evidence="3">cv. MN47</strain>
    </source>
</reference>
<dbReference type="PANTHER" id="PTHR35546:SF25">
    <property type="entry name" value="F-BOX DOMAIN-CONTAINING PROTEIN"/>
    <property type="match status" value="1"/>
</dbReference>
<keyword evidence="3" id="KW-1185">Reference proteome</keyword>
<dbReference type="HOGENOM" id="CLU_029240_0_0_1"/>